<dbReference type="AlphaFoldDB" id="C5MAS8"/>
<proteinExistence type="predicted"/>
<dbReference type="HOGENOM" id="CLU_018149_0_0_1"/>
<dbReference type="GO" id="GO:0000307">
    <property type="term" value="C:cyclin-dependent protein kinase holoenzyme complex"/>
    <property type="evidence" value="ECO:0007669"/>
    <property type="project" value="UniProtKB-ARBA"/>
</dbReference>
<dbReference type="SUPFAM" id="SSF47954">
    <property type="entry name" value="Cyclin-like"/>
    <property type="match status" value="1"/>
</dbReference>
<gene>
    <name evidence="2" type="ORF">CTRG_03170</name>
</gene>
<dbReference type="PANTHER" id="PTHR15615">
    <property type="match status" value="1"/>
</dbReference>
<dbReference type="CDD" id="cd20557">
    <property type="entry name" value="CYCLIN_ScPCL1-like"/>
    <property type="match status" value="1"/>
</dbReference>
<dbReference type="InterPro" id="IPR013922">
    <property type="entry name" value="Cyclin_PHO80-like"/>
</dbReference>
<dbReference type="OrthoDB" id="10250320at2759"/>
<dbReference type="Proteomes" id="UP000002037">
    <property type="component" value="Unassembled WGS sequence"/>
</dbReference>
<dbReference type="InterPro" id="IPR006671">
    <property type="entry name" value="Cyclin_N"/>
</dbReference>
<protein>
    <recommendedName>
        <fullName evidence="1">Cyclin N-terminal domain-containing protein</fullName>
    </recommendedName>
</protein>
<dbReference type="PANTHER" id="PTHR15615:SF10">
    <property type="entry name" value="PHO85 CYCLIN-2-RELATED"/>
    <property type="match status" value="1"/>
</dbReference>
<dbReference type="Gene3D" id="1.10.472.10">
    <property type="entry name" value="Cyclin-like"/>
    <property type="match status" value="1"/>
</dbReference>
<dbReference type="GO" id="GO:0051726">
    <property type="term" value="P:regulation of cell cycle"/>
    <property type="evidence" value="ECO:0007669"/>
    <property type="project" value="InterPro"/>
</dbReference>
<dbReference type="GO" id="GO:0005634">
    <property type="term" value="C:nucleus"/>
    <property type="evidence" value="ECO:0007669"/>
    <property type="project" value="TreeGrafter"/>
</dbReference>
<dbReference type="InterPro" id="IPR012104">
    <property type="entry name" value="PHO85_cyclin_1/2/9"/>
</dbReference>
<dbReference type="KEGG" id="ctp:CTRG_03170"/>
<dbReference type="VEuPathDB" id="FungiDB:CTRG_03170"/>
<evidence type="ECO:0000313" key="3">
    <source>
        <dbReference type="Proteomes" id="UP000002037"/>
    </source>
</evidence>
<dbReference type="GeneID" id="8299798"/>
<dbReference type="Pfam" id="PF00134">
    <property type="entry name" value="Cyclin_N"/>
    <property type="match status" value="1"/>
</dbReference>
<dbReference type="InterPro" id="IPR036915">
    <property type="entry name" value="Cyclin-like_sf"/>
</dbReference>
<evidence type="ECO:0000313" key="2">
    <source>
        <dbReference type="EMBL" id="EER32745.1"/>
    </source>
</evidence>
<dbReference type="eggNOG" id="KOG1674">
    <property type="taxonomic scope" value="Eukaryota"/>
</dbReference>
<evidence type="ECO:0000259" key="1">
    <source>
        <dbReference type="Pfam" id="PF00134"/>
    </source>
</evidence>
<dbReference type="RefSeq" id="XP_002548873.1">
    <property type="nucleotide sequence ID" value="XM_002548827.1"/>
</dbReference>
<reference evidence="2 3" key="1">
    <citation type="journal article" date="2009" name="Nature">
        <title>Evolution of pathogenicity and sexual reproduction in eight Candida genomes.</title>
        <authorList>
            <person name="Butler G."/>
            <person name="Rasmussen M.D."/>
            <person name="Lin M.F."/>
            <person name="Santos M.A."/>
            <person name="Sakthikumar S."/>
            <person name="Munro C.A."/>
            <person name="Rheinbay E."/>
            <person name="Grabherr M."/>
            <person name="Forche A."/>
            <person name="Reedy J.L."/>
            <person name="Agrafioti I."/>
            <person name="Arnaud M.B."/>
            <person name="Bates S."/>
            <person name="Brown A.J."/>
            <person name="Brunke S."/>
            <person name="Costanzo M.C."/>
            <person name="Fitzpatrick D.A."/>
            <person name="de Groot P.W."/>
            <person name="Harris D."/>
            <person name="Hoyer L.L."/>
            <person name="Hube B."/>
            <person name="Klis F.M."/>
            <person name="Kodira C."/>
            <person name="Lennard N."/>
            <person name="Logue M.E."/>
            <person name="Martin R."/>
            <person name="Neiman A.M."/>
            <person name="Nikolaou E."/>
            <person name="Quail M.A."/>
            <person name="Quinn J."/>
            <person name="Santos M.C."/>
            <person name="Schmitzberger F.F."/>
            <person name="Sherlock G."/>
            <person name="Shah P."/>
            <person name="Silverstein K.A."/>
            <person name="Skrzypek M.S."/>
            <person name="Soll D."/>
            <person name="Staggs R."/>
            <person name="Stansfield I."/>
            <person name="Stumpf M.P."/>
            <person name="Sudbery P.E."/>
            <person name="Srikantha T."/>
            <person name="Zeng Q."/>
            <person name="Berman J."/>
            <person name="Berriman M."/>
            <person name="Heitman J."/>
            <person name="Gow N.A."/>
            <person name="Lorenz M.C."/>
            <person name="Birren B.W."/>
            <person name="Kellis M."/>
            <person name="Cuomo C.A."/>
        </authorList>
    </citation>
    <scope>NUCLEOTIDE SEQUENCE [LARGE SCALE GENOMIC DNA]</scope>
    <source>
        <strain evidence="3">ATCC MYA-3404 / T1</strain>
    </source>
</reference>
<feature type="domain" description="Cyclin N-terminal" evidence="1">
    <location>
        <begin position="41"/>
        <end position="159"/>
    </location>
</feature>
<organism evidence="2 3">
    <name type="scientific">Candida tropicalis (strain ATCC MYA-3404 / T1)</name>
    <name type="common">Yeast</name>
    <dbReference type="NCBI Taxonomy" id="294747"/>
    <lineage>
        <taxon>Eukaryota</taxon>
        <taxon>Fungi</taxon>
        <taxon>Dikarya</taxon>
        <taxon>Ascomycota</taxon>
        <taxon>Saccharomycotina</taxon>
        <taxon>Pichiomycetes</taxon>
        <taxon>Debaryomycetaceae</taxon>
        <taxon>Candida/Lodderomyces clade</taxon>
        <taxon>Candida</taxon>
    </lineage>
</organism>
<dbReference type="GO" id="GO:0016538">
    <property type="term" value="F:cyclin-dependent protein serine/threonine kinase regulator activity"/>
    <property type="evidence" value="ECO:0007669"/>
    <property type="project" value="TreeGrafter"/>
</dbReference>
<dbReference type="PIRSF" id="PIRSF016511">
    <property type="entry name" value="Cyclin_Pcl"/>
    <property type="match status" value="1"/>
</dbReference>
<name>C5MAS8_CANTT</name>
<dbReference type="STRING" id="294747.C5MAS8"/>
<sequence length="312" mass="34993">MSDKEALKIFSRQPVSSDMINFLVATTNSIIQVKPSKKKQQQRHLHHNLSTSRILSINPTISLTNFIKNLITYSNVQTPTLMATLVYLNKLRNLLPANAVGMETTRHRIFLSALIVAAKSLNDSSPLNKHWTKYTDGLLNLEEVNLAERELINILNWNITIKQDELIITLQPFLIGIKSKLLQQQEFESLQRINYYRLSQKSSNSNYSIGSSTYSIGSSSTSLNSNLSLSHSNSNDSLNTDECNNHNNHNTLKRIPLANKSNIMLSGNNNNDNSNSNTNGNNFKPMIKKKRSIMSFIGPSTSSTTSINRIVA</sequence>
<accession>C5MAS8</accession>
<dbReference type="GO" id="GO:0019901">
    <property type="term" value="F:protein kinase binding"/>
    <property type="evidence" value="ECO:0007669"/>
    <property type="project" value="InterPro"/>
</dbReference>
<keyword evidence="3" id="KW-1185">Reference proteome</keyword>
<dbReference type="EMBL" id="GG692398">
    <property type="protein sequence ID" value="EER32745.1"/>
    <property type="molecule type" value="Genomic_DNA"/>
</dbReference>